<dbReference type="EMBL" id="CAJOBJ010368391">
    <property type="protein sequence ID" value="CAF5222218.1"/>
    <property type="molecule type" value="Genomic_DNA"/>
</dbReference>
<feature type="non-terminal residue" evidence="1">
    <location>
        <position position="104"/>
    </location>
</feature>
<dbReference type="AlphaFoldDB" id="A0A8S3JUI7"/>
<proteinExistence type="predicted"/>
<evidence type="ECO:0000313" key="1">
    <source>
        <dbReference type="EMBL" id="CAF5222218.1"/>
    </source>
</evidence>
<feature type="non-terminal residue" evidence="1">
    <location>
        <position position="1"/>
    </location>
</feature>
<reference evidence="1" key="1">
    <citation type="submission" date="2021-02" db="EMBL/GenBank/DDBJ databases">
        <authorList>
            <person name="Nowell W R."/>
        </authorList>
    </citation>
    <scope>NUCLEOTIDE SEQUENCE</scope>
</reference>
<organism evidence="1 2">
    <name type="scientific">Rotaria magnacalcarata</name>
    <dbReference type="NCBI Taxonomy" id="392030"/>
    <lineage>
        <taxon>Eukaryota</taxon>
        <taxon>Metazoa</taxon>
        <taxon>Spiralia</taxon>
        <taxon>Gnathifera</taxon>
        <taxon>Rotifera</taxon>
        <taxon>Eurotatoria</taxon>
        <taxon>Bdelloidea</taxon>
        <taxon>Philodinida</taxon>
        <taxon>Philodinidae</taxon>
        <taxon>Rotaria</taxon>
    </lineage>
</organism>
<name>A0A8S3JUI7_9BILA</name>
<accession>A0A8S3JUI7</accession>
<comment type="caution">
    <text evidence="1">The sequence shown here is derived from an EMBL/GenBank/DDBJ whole genome shotgun (WGS) entry which is preliminary data.</text>
</comment>
<gene>
    <name evidence="1" type="ORF">GIL414_LOCUS84956</name>
</gene>
<evidence type="ECO:0000313" key="2">
    <source>
        <dbReference type="Proteomes" id="UP000681720"/>
    </source>
</evidence>
<dbReference type="Proteomes" id="UP000681720">
    <property type="component" value="Unassembled WGS sequence"/>
</dbReference>
<sequence length="104" mass="12203">SCYYAFIKTGNDSCSKACYPVLSLFGNNQQQTNINLKSSARIHSSSTNNSIALEKYRFDIFQWQDHNIGNIDRMRLQLCSENKESKSRWPIEWMFIIHHGYNFT</sequence>
<protein>
    <submittedName>
        <fullName evidence="1">Uncharacterized protein</fullName>
    </submittedName>
</protein>